<evidence type="ECO:0000256" key="8">
    <source>
        <dbReference type="SAM" id="MobiDB-lite"/>
    </source>
</evidence>
<name>A0A9P9FC86_9HYPO</name>
<feature type="compositionally biased region" description="Low complexity" evidence="8">
    <location>
        <begin position="708"/>
        <end position="734"/>
    </location>
</feature>
<sequence length="806" mass="90336">MSTRGKLLVYLVRRDLRITDNPILHHLATRHHGFSHLLPIFVLPPNQIEVSGFLAEGQQSPYPPALSNIGKFWRCGPHRAKFLAESIWDMKNSLETLKSGLVVRVGSLDDVITCIVESLKHMDHSLEAVWMTEEKSFEEMEEQKAVSNVCAINNINFKLWADEKYYIDDRDTGLRNPQDVSDVFTTYRRTQEPLIERPRASLPCPKVGSLPPLPSASWMPPQESPFVTINTYDDFESRLVEPVKGMLANPPPYPEGARSSHPFVGGEANAWDRLVHLVKDGGMAKYHETRNGLIGRDYSTKLSAYLSLGCITARQVHEEMVKLEDGSEPKYVLSEGFGMGETAGTRGVRFELLWRDYMRLCTIKFGSRLFRLSGFKGETPGQANGEGGYARMWKTADASQAAKGQNPPPQQIRNMLDRFLEGTTGMGLIDASQRELYHTGYTSNRARQNVANFLAKRLNIDWRYGAEWYESMLIDYDVSSNWANWQYVSGVGNDPRGDARLFNPVKQAFDYDPNGRFVRAWIPELKQLEKLENVFQVWTGGEEDLEKSGLTDDVMVTDPICKIEYVVDRAPRTRTFRWKRGSGGGGRRGGGSSNNSGAQGDGNMGSRKPPASKGGDSTKGPTKGKQTDSPPQRNHKKNSSPASQSKNPSQGSLSMDFAQGSQINHKNRTPRGRGEGSWRCDTRGGTHSGGGGTTWPYSSPPYIPPARQSQPQLQPHPQIQPHQHLQHQPQVQPHHFPECPPHIQSRLDLNILPHQPYMHSAYPTSSNTPQSYRPQPYPSPSHPFSHSTAPYQLPSYPHQLAHLRPA</sequence>
<dbReference type="InterPro" id="IPR002081">
    <property type="entry name" value="Cryptochrome/DNA_photolyase_1"/>
</dbReference>
<feature type="region of interest" description="Disordered" evidence="8">
    <location>
        <begin position="758"/>
        <end position="793"/>
    </location>
</feature>
<reference evidence="10" key="1">
    <citation type="journal article" date="2021" name="Nat. Commun.">
        <title>Genetic determinants of endophytism in the Arabidopsis root mycobiome.</title>
        <authorList>
            <person name="Mesny F."/>
            <person name="Miyauchi S."/>
            <person name="Thiergart T."/>
            <person name="Pickel B."/>
            <person name="Atanasova L."/>
            <person name="Karlsson M."/>
            <person name="Huettel B."/>
            <person name="Barry K.W."/>
            <person name="Haridas S."/>
            <person name="Chen C."/>
            <person name="Bauer D."/>
            <person name="Andreopoulos W."/>
            <person name="Pangilinan J."/>
            <person name="LaButti K."/>
            <person name="Riley R."/>
            <person name="Lipzen A."/>
            <person name="Clum A."/>
            <person name="Drula E."/>
            <person name="Henrissat B."/>
            <person name="Kohler A."/>
            <person name="Grigoriev I.V."/>
            <person name="Martin F.M."/>
            <person name="Hacquard S."/>
        </authorList>
    </citation>
    <scope>NUCLEOTIDE SEQUENCE</scope>
    <source>
        <strain evidence="10">MPI-CAGE-AT-0021</strain>
    </source>
</reference>
<organism evidence="10 11">
    <name type="scientific">Dactylonectria estremocensis</name>
    <dbReference type="NCBI Taxonomy" id="1079267"/>
    <lineage>
        <taxon>Eukaryota</taxon>
        <taxon>Fungi</taxon>
        <taxon>Dikarya</taxon>
        <taxon>Ascomycota</taxon>
        <taxon>Pezizomycotina</taxon>
        <taxon>Sordariomycetes</taxon>
        <taxon>Hypocreomycetidae</taxon>
        <taxon>Hypocreales</taxon>
        <taxon>Nectriaceae</taxon>
        <taxon>Dactylonectria</taxon>
    </lineage>
</organism>
<comment type="cofactor">
    <cofactor evidence="6">
        <name>FAD</name>
        <dbReference type="ChEBI" id="CHEBI:57692"/>
    </cofactor>
    <text evidence="6">Binds 1 FAD per subunit.</text>
</comment>
<evidence type="ECO:0000313" key="11">
    <source>
        <dbReference type="Proteomes" id="UP000717696"/>
    </source>
</evidence>
<dbReference type="Pfam" id="PF00875">
    <property type="entry name" value="DNA_photolyase"/>
    <property type="match status" value="1"/>
</dbReference>
<dbReference type="AlphaFoldDB" id="A0A9P9FC86"/>
<dbReference type="InterPro" id="IPR006050">
    <property type="entry name" value="DNA_photolyase_N"/>
</dbReference>
<dbReference type="InterPro" id="IPR036134">
    <property type="entry name" value="Crypto/Photolyase_FAD-like_sf"/>
</dbReference>
<dbReference type="Gene3D" id="3.40.50.620">
    <property type="entry name" value="HUPs"/>
    <property type="match status" value="1"/>
</dbReference>
<evidence type="ECO:0000256" key="5">
    <source>
        <dbReference type="ARBA" id="ARBA00022991"/>
    </source>
</evidence>
<dbReference type="EMBL" id="JAGMUU010000003">
    <property type="protein sequence ID" value="KAH7157910.1"/>
    <property type="molecule type" value="Genomic_DNA"/>
</dbReference>
<feature type="site" description="Electron transfer via tryptophanyl radical" evidence="7">
    <location>
        <position position="462"/>
    </location>
</feature>
<comment type="similarity">
    <text evidence="2">Belongs to the DNA photolyase class-1 family.</text>
</comment>
<evidence type="ECO:0000256" key="1">
    <source>
        <dbReference type="ARBA" id="ARBA00001932"/>
    </source>
</evidence>
<evidence type="ECO:0000256" key="6">
    <source>
        <dbReference type="PIRSR" id="PIRSR602081-1"/>
    </source>
</evidence>
<feature type="region of interest" description="Disordered" evidence="8">
    <location>
        <begin position="576"/>
        <end position="743"/>
    </location>
</feature>
<keyword evidence="5" id="KW-0157">Chromophore</keyword>
<dbReference type="PROSITE" id="PS51645">
    <property type="entry name" value="PHR_CRY_ALPHA_BETA"/>
    <property type="match status" value="1"/>
</dbReference>
<feature type="compositionally biased region" description="Gly residues" evidence="8">
    <location>
        <begin position="581"/>
        <end position="592"/>
    </location>
</feature>
<evidence type="ECO:0000256" key="3">
    <source>
        <dbReference type="ARBA" id="ARBA00022630"/>
    </source>
</evidence>
<protein>
    <submittedName>
        <fullName evidence="10">Cryptochrome</fullName>
    </submittedName>
</protein>
<dbReference type="Proteomes" id="UP000717696">
    <property type="component" value="Unassembled WGS sequence"/>
</dbReference>
<dbReference type="GO" id="GO:0003684">
    <property type="term" value="F:damaged DNA binding"/>
    <property type="evidence" value="ECO:0007669"/>
    <property type="project" value="TreeGrafter"/>
</dbReference>
<feature type="binding site" evidence="6">
    <location>
        <position position="286"/>
    </location>
    <ligand>
        <name>FAD</name>
        <dbReference type="ChEBI" id="CHEBI:57692"/>
    </ligand>
</feature>
<dbReference type="GO" id="GO:0000719">
    <property type="term" value="P:photoreactive repair"/>
    <property type="evidence" value="ECO:0007669"/>
    <property type="project" value="TreeGrafter"/>
</dbReference>
<feature type="compositionally biased region" description="Basic and acidic residues" evidence="8">
    <location>
        <begin position="672"/>
        <end position="684"/>
    </location>
</feature>
<evidence type="ECO:0000256" key="4">
    <source>
        <dbReference type="ARBA" id="ARBA00022827"/>
    </source>
</evidence>
<dbReference type="InterPro" id="IPR014729">
    <property type="entry name" value="Rossmann-like_a/b/a_fold"/>
</dbReference>
<gene>
    <name evidence="10" type="ORF">B0J13DRAFT_184361</name>
</gene>
<dbReference type="PANTHER" id="PTHR11455:SF22">
    <property type="entry name" value="CRYPTOCHROME DASH"/>
    <property type="match status" value="1"/>
</dbReference>
<dbReference type="GO" id="GO:0003904">
    <property type="term" value="F:deoxyribodipyrimidine photo-lyase activity"/>
    <property type="evidence" value="ECO:0007669"/>
    <property type="project" value="TreeGrafter"/>
</dbReference>
<dbReference type="Gene3D" id="1.25.40.80">
    <property type="match status" value="1"/>
</dbReference>
<dbReference type="InterPro" id="IPR014133">
    <property type="entry name" value="Cry_DASH"/>
</dbReference>
<dbReference type="PANTHER" id="PTHR11455">
    <property type="entry name" value="CRYPTOCHROME"/>
    <property type="match status" value="1"/>
</dbReference>
<feature type="domain" description="Photolyase/cryptochrome alpha/beta" evidence="9">
    <location>
        <begin position="6"/>
        <end position="165"/>
    </location>
</feature>
<proteinExistence type="inferred from homology"/>
<comment type="cofactor">
    <cofactor evidence="1">
        <name>(6R)-5,10-methylene-5,6,7,8-tetrahydrofolate</name>
        <dbReference type="ChEBI" id="CHEBI:15636"/>
    </cofactor>
</comment>
<comment type="caution">
    <text evidence="10">The sequence shown here is derived from an EMBL/GenBank/DDBJ whole genome shotgun (WGS) entry which is preliminary data.</text>
</comment>
<evidence type="ECO:0000256" key="2">
    <source>
        <dbReference type="ARBA" id="ARBA00005862"/>
    </source>
</evidence>
<accession>A0A9P9FC86</accession>
<feature type="site" description="Electron transfer via tryptophanyl radical" evidence="7">
    <location>
        <position position="485"/>
    </location>
</feature>
<feature type="compositionally biased region" description="Polar residues" evidence="8">
    <location>
        <begin position="639"/>
        <end position="664"/>
    </location>
</feature>
<dbReference type="Pfam" id="PF03441">
    <property type="entry name" value="FAD_binding_7"/>
    <property type="match status" value="1"/>
</dbReference>
<feature type="binding site" evidence="6">
    <location>
        <begin position="475"/>
        <end position="477"/>
    </location>
    <ligand>
        <name>FAD</name>
        <dbReference type="ChEBI" id="CHEBI:57692"/>
    </ligand>
</feature>
<evidence type="ECO:0000256" key="7">
    <source>
        <dbReference type="PIRSR" id="PIRSR602081-2"/>
    </source>
</evidence>
<dbReference type="SUPFAM" id="SSF52425">
    <property type="entry name" value="Cryptochrome/photolyase, N-terminal domain"/>
    <property type="match status" value="1"/>
</dbReference>
<feature type="site" description="Electron transfer via tryptophanyl radical" evidence="7">
    <location>
        <position position="393"/>
    </location>
</feature>
<dbReference type="OrthoDB" id="435881at2759"/>
<dbReference type="PRINTS" id="PR00147">
    <property type="entry name" value="DNAPHOTLYASE"/>
</dbReference>
<dbReference type="GO" id="GO:0071949">
    <property type="term" value="F:FAD binding"/>
    <property type="evidence" value="ECO:0007669"/>
    <property type="project" value="TreeGrafter"/>
</dbReference>
<evidence type="ECO:0000259" key="9">
    <source>
        <dbReference type="PROSITE" id="PS51645"/>
    </source>
</evidence>
<keyword evidence="4 6" id="KW-0274">FAD</keyword>
<dbReference type="InterPro" id="IPR036155">
    <property type="entry name" value="Crypto/Photolyase_N_sf"/>
</dbReference>
<keyword evidence="11" id="KW-1185">Reference proteome</keyword>
<dbReference type="SUPFAM" id="SSF48173">
    <property type="entry name" value="Cryptochrome/photolyase FAD-binding domain"/>
    <property type="match status" value="1"/>
</dbReference>
<evidence type="ECO:0000313" key="10">
    <source>
        <dbReference type="EMBL" id="KAH7157910.1"/>
    </source>
</evidence>
<dbReference type="InterPro" id="IPR005101">
    <property type="entry name" value="Cryptochr/Photolyase_FAD-bd"/>
</dbReference>
<dbReference type="NCBIfam" id="TIGR02765">
    <property type="entry name" value="crypto_DASH"/>
    <property type="match status" value="1"/>
</dbReference>
<keyword evidence="3 6" id="KW-0285">Flavoprotein</keyword>
<feature type="binding site" evidence="6">
    <location>
        <begin position="299"/>
        <end position="303"/>
    </location>
    <ligand>
        <name>FAD</name>
        <dbReference type="ChEBI" id="CHEBI:57692"/>
    </ligand>
</feature>
<dbReference type="Gene3D" id="1.10.579.10">
    <property type="entry name" value="DNA Cyclobutane Dipyrimidine Photolyase, subunit A, domain 3"/>
    <property type="match status" value="1"/>
</dbReference>